<dbReference type="InterPro" id="IPR035439">
    <property type="entry name" value="UPF0145_dom_sf"/>
</dbReference>
<dbReference type="InterPro" id="IPR002765">
    <property type="entry name" value="UPF0145_YbjQ-like"/>
</dbReference>
<dbReference type="OrthoDB" id="9796448at2"/>
<evidence type="ECO:0000256" key="2">
    <source>
        <dbReference type="HAMAP-Rule" id="MF_00338"/>
    </source>
</evidence>
<proteinExistence type="inferred from homology"/>
<evidence type="ECO:0000313" key="3">
    <source>
        <dbReference type="EMBL" id="BBI31928.1"/>
    </source>
</evidence>
<sequence length="340" mass="39186">MSKKKMIITTTSTIEGTEIQHYKGIVSARVVTGTGYFADLFADFSDVFGGRSNTYQKQLKSIYDEVIELLTDEARKVSANAIIGVRIDHDEISGKGKQMFMVTATGTAVAIDNSTLSNTEEERTIEINHERLEYEINKLQVINNIRNDSSLISQYMPYFIQHNIFEVMNEVVNYYLQTELYEEFSVKVVEYIQELEVYSRPYLYKEILTSMKPIRILNLLARAKMLDYSKVNEYINVSSFEFQKASLKSIMSHQSSYDLSDIDKMEAMKQTLKSVFTNRGKVLDSEKWECECGKTNKASSVYCRSCNKDIRGFSMTDIDPNVVIKFIDERQQILKQILLK</sequence>
<reference evidence="3 4" key="1">
    <citation type="submission" date="2019-01" db="EMBL/GenBank/DDBJ databases">
        <title>Complete genome sequence of Cohnella hallensis HS21 isolated from Korean fir (Abies koreana) rhizospheric soil.</title>
        <authorList>
            <person name="Jiang L."/>
            <person name="Kang S.W."/>
            <person name="Kim S."/>
            <person name="Jung J."/>
            <person name="Kim C.Y."/>
            <person name="Kim D.H."/>
            <person name="Kim S.W."/>
            <person name="Lee J."/>
        </authorList>
    </citation>
    <scope>NUCLEOTIDE SEQUENCE [LARGE SCALE GENOMIC DNA]</scope>
    <source>
        <strain evidence="3 4">HS21</strain>
    </source>
</reference>
<evidence type="ECO:0000313" key="4">
    <source>
        <dbReference type="Proteomes" id="UP000289856"/>
    </source>
</evidence>
<dbReference type="PANTHER" id="PTHR34068:SF1">
    <property type="entry name" value="UPF0145 PROTEIN YBJQ"/>
    <property type="match status" value="1"/>
</dbReference>
<organism evidence="3 4">
    <name type="scientific">Cohnella abietis</name>
    <dbReference type="NCBI Taxonomy" id="2507935"/>
    <lineage>
        <taxon>Bacteria</taxon>
        <taxon>Bacillati</taxon>
        <taxon>Bacillota</taxon>
        <taxon>Bacilli</taxon>
        <taxon>Bacillales</taxon>
        <taxon>Paenibacillaceae</taxon>
        <taxon>Cohnella</taxon>
    </lineage>
</organism>
<name>A0A3T1D1J9_9BACL</name>
<gene>
    <name evidence="3" type="ORF">KCTCHS21_13270</name>
</gene>
<dbReference type="RefSeq" id="WP_130606088.1">
    <property type="nucleotide sequence ID" value="NZ_AP019400.1"/>
</dbReference>
<dbReference type="Pfam" id="PF01906">
    <property type="entry name" value="YbjQ_1"/>
    <property type="match status" value="1"/>
</dbReference>
<dbReference type="Proteomes" id="UP000289856">
    <property type="component" value="Chromosome"/>
</dbReference>
<comment type="similarity">
    <text evidence="1 2">Belongs to the UPF0145 family.</text>
</comment>
<accession>A0A3T1D1J9</accession>
<protein>
    <recommendedName>
        <fullName evidence="2">UPF0145 protein KCTCHS21_13270</fullName>
    </recommendedName>
</protein>
<dbReference type="KEGG" id="cohn:KCTCHS21_13270"/>
<dbReference type="Gene3D" id="3.30.110.70">
    <property type="entry name" value="Hypothetical protein apc22750. Chain B"/>
    <property type="match status" value="1"/>
</dbReference>
<dbReference type="HAMAP" id="MF_00338">
    <property type="entry name" value="UPF0145"/>
    <property type="match status" value="1"/>
</dbReference>
<dbReference type="EMBL" id="AP019400">
    <property type="protein sequence ID" value="BBI31928.1"/>
    <property type="molecule type" value="Genomic_DNA"/>
</dbReference>
<evidence type="ECO:0000256" key="1">
    <source>
        <dbReference type="ARBA" id="ARBA00010751"/>
    </source>
</evidence>
<dbReference type="SUPFAM" id="SSF117782">
    <property type="entry name" value="YbjQ-like"/>
    <property type="match status" value="1"/>
</dbReference>
<dbReference type="AlphaFoldDB" id="A0A3T1D1J9"/>
<dbReference type="PANTHER" id="PTHR34068">
    <property type="entry name" value="UPF0145 PROTEIN YBJQ"/>
    <property type="match status" value="1"/>
</dbReference>
<keyword evidence="4" id="KW-1185">Reference proteome</keyword>